<evidence type="ECO:0000256" key="1">
    <source>
        <dbReference type="SAM" id="SignalP"/>
    </source>
</evidence>
<dbReference type="AlphaFoldDB" id="A0A8H3G9H6"/>
<accession>A0A8H3G9H6</accession>
<comment type="caution">
    <text evidence="2">The sequence shown here is derived from an EMBL/GenBank/DDBJ whole genome shotgun (WGS) entry which is preliminary data.</text>
</comment>
<proteinExistence type="predicted"/>
<dbReference type="EMBL" id="CAJMWS010000435">
    <property type="protein sequence ID" value="CAE6443968.1"/>
    <property type="molecule type" value="Genomic_DNA"/>
</dbReference>
<feature type="signal peptide" evidence="1">
    <location>
        <begin position="1"/>
        <end position="21"/>
    </location>
</feature>
<feature type="chain" id="PRO_5034816723" evidence="1">
    <location>
        <begin position="22"/>
        <end position="81"/>
    </location>
</feature>
<name>A0A8H3G9H6_9AGAM</name>
<gene>
    <name evidence="2" type="ORF">RDB_LOCUS134754</name>
</gene>
<dbReference type="Proteomes" id="UP000663846">
    <property type="component" value="Unassembled WGS sequence"/>
</dbReference>
<evidence type="ECO:0000313" key="2">
    <source>
        <dbReference type="EMBL" id="CAE6443968.1"/>
    </source>
</evidence>
<organism evidence="2 3">
    <name type="scientific">Rhizoctonia solani</name>
    <dbReference type="NCBI Taxonomy" id="456999"/>
    <lineage>
        <taxon>Eukaryota</taxon>
        <taxon>Fungi</taxon>
        <taxon>Dikarya</taxon>
        <taxon>Basidiomycota</taxon>
        <taxon>Agaricomycotina</taxon>
        <taxon>Agaricomycetes</taxon>
        <taxon>Cantharellales</taxon>
        <taxon>Ceratobasidiaceae</taxon>
        <taxon>Rhizoctonia</taxon>
    </lineage>
</organism>
<evidence type="ECO:0000313" key="3">
    <source>
        <dbReference type="Proteomes" id="UP000663846"/>
    </source>
</evidence>
<protein>
    <submittedName>
        <fullName evidence="2">Uncharacterized protein</fullName>
    </submittedName>
</protein>
<sequence length="81" mass="8972">MLLNRLFSVVALASIMAPIIAQPLPRPDGFEGELNVWGLEAEVEKDKNGLEVEIENEDNKHLPSFEVEAEIKNKKPSSGND</sequence>
<reference evidence="2" key="1">
    <citation type="submission" date="2021-01" db="EMBL/GenBank/DDBJ databases">
        <authorList>
            <person name="Kaushik A."/>
        </authorList>
    </citation>
    <scope>NUCLEOTIDE SEQUENCE</scope>
    <source>
        <strain evidence="2">AG1-1C</strain>
    </source>
</reference>
<keyword evidence="1" id="KW-0732">Signal</keyword>